<dbReference type="AlphaFoldDB" id="A0A368KUG7"/>
<organism evidence="1 2">
    <name type="scientific">Bremerella cremea</name>
    <dbReference type="NCBI Taxonomy" id="1031537"/>
    <lineage>
        <taxon>Bacteria</taxon>
        <taxon>Pseudomonadati</taxon>
        <taxon>Planctomycetota</taxon>
        <taxon>Planctomycetia</taxon>
        <taxon>Pirellulales</taxon>
        <taxon>Pirellulaceae</taxon>
        <taxon>Bremerella</taxon>
    </lineage>
</organism>
<dbReference type="OrthoDB" id="9803188at2"/>
<accession>A0A368KUG7</accession>
<gene>
    <name evidence="1" type="ORF">DTL42_02075</name>
</gene>
<dbReference type="Proteomes" id="UP000253562">
    <property type="component" value="Unassembled WGS sequence"/>
</dbReference>
<protein>
    <recommendedName>
        <fullName evidence="3">Integrase</fullName>
    </recommendedName>
</protein>
<sequence>MGRPRKLPAGMHQRGTAYYARFRTNGRLIRKKLSTNFKAACEMLNDLRARADKAGAGIIDNDYPWDDLKAEFLRWARQEKTMDDDYKRTLGYFETYRPVKRIRAIIHDFVFGFRDWRAARRRRRSLSRM</sequence>
<comment type="caution">
    <text evidence="1">The sequence shown here is derived from an EMBL/GenBank/DDBJ whole genome shotgun (WGS) entry which is preliminary data.</text>
</comment>
<evidence type="ECO:0000313" key="1">
    <source>
        <dbReference type="EMBL" id="RCS53971.1"/>
    </source>
</evidence>
<dbReference type="EMBL" id="QPEX01000010">
    <property type="protein sequence ID" value="RCS53971.1"/>
    <property type="molecule type" value="Genomic_DNA"/>
</dbReference>
<name>A0A368KUG7_9BACT</name>
<evidence type="ECO:0000313" key="2">
    <source>
        <dbReference type="Proteomes" id="UP000253562"/>
    </source>
</evidence>
<reference evidence="1 2" key="1">
    <citation type="submission" date="2018-07" db="EMBL/GenBank/DDBJ databases">
        <title>Comparative genomes isolates from brazilian mangrove.</title>
        <authorList>
            <person name="De Araujo J.E."/>
            <person name="Taketani R.G."/>
            <person name="Silva M.C.P."/>
            <person name="Lourenco M.V."/>
            <person name="Oliveira V.M."/>
            <person name="Andreote F.D."/>
        </authorList>
    </citation>
    <scope>NUCLEOTIDE SEQUENCE [LARGE SCALE GENOMIC DNA]</scope>
    <source>
        <strain evidence="1 2">HEX PRIS-MGV</strain>
    </source>
</reference>
<dbReference type="RefSeq" id="WP_114367035.1">
    <property type="nucleotide sequence ID" value="NZ_QPEX01000010.1"/>
</dbReference>
<evidence type="ECO:0008006" key="3">
    <source>
        <dbReference type="Google" id="ProtNLM"/>
    </source>
</evidence>
<proteinExistence type="predicted"/>